<organism evidence="1 2">
    <name type="scientific">Holothuria leucospilota</name>
    <name type="common">Black long sea cucumber</name>
    <name type="synonym">Mertensiothuria leucospilota</name>
    <dbReference type="NCBI Taxonomy" id="206669"/>
    <lineage>
        <taxon>Eukaryota</taxon>
        <taxon>Metazoa</taxon>
        <taxon>Echinodermata</taxon>
        <taxon>Eleutherozoa</taxon>
        <taxon>Echinozoa</taxon>
        <taxon>Holothuroidea</taxon>
        <taxon>Aspidochirotacea</taxon>
        <taxon>Aspidochirotida</taxon>
        <taxon>Holothuriidae</taxon>
        <taxon>Holothuria</taxon>
    </lineage>
</organism>
<dbReference type="AlphaFoldDB" id="A0A9Q1HHX0"/>
<reference evidence="1" key="1">
    <citation type="submission" date="2021-10" db="EMBL/GenBank/DDBJ databases">
        <title>Tropical sea cucumber genome reveals ecological adaptation and Cuvierian tubules defense mechanism.</title>
        <authorList>
            <person name="Chen T."/>
        </authorList>
    </citation>
    <scope>NUCLEOTIDE SEQUENCE</scope>
    <source>
        <strain evidence="1">Nanhai2018</strain>
        <tissue evidence="1">Muscle</tissue>
    </source>
</reference>
<comment type="caution">
    <text evidence="1">The sequence shown here is derived from an EMBL/GenBank/DDBJ whole genome shotgun (WGS) entry which is preliminary data.</text>
</comment>
<dbReference type="EMBL" id="JAIZAY010000003">
    <property type="protein sequence ID" value="KAJ8045463.1"/>
    <property type="molecule type" value="Genomic_DNA"/>
</dbReference>
<name>A0A9Q1HHX0_HOLLE</name>
<evidence type="ECO:0000313" key="1">
    <source>
        <dbReference type="EMBL" id="KAJ8045463.1"/>
    </source>
</evidence>
<proteinExistence type="predicted"/>
<gene>
    <name evidence="1" type="ORF">HOLleu_08478</name>
</gene>
<accession>A0A9Q1HHX0</accession>
<sequence>MHLIMDYQGDGRPFKKNGVFSASLAHIDRRCLTHFFMHGVTVISPSAHVLPFSRSVGPLSSVQAIVGDKLLATHDLLTWMQFNVIPRTGRSCEVIIFCYAWCAPGQIATPCLEFWGDPYKYFGNPRKDRDSQLEYVTMGRLKNLVLHIVYRLTWHLSPNFKSNTNDERLLGAKKDESTVS</sequence>
<dbReference type="Proteomes" id="UP001152320">
    <property type="component" value="Chromosome 3"/>
</dbReference>
<evidence type="ECO:0000313" key="2">
    <source>
        <dbReference type="Proteomes" id="UP001152320"/>
    </source>
</evidence>
<keyword evidence="2" id="KW-1185">Reference proteome</keyword>
<protein>
    <submittedName>
        <fullName evidence="1">Uncharacterized protein</fullName>
    </submittedName>
</protein>